<evidence type="ECO:0000256" key="2">
    <source>
        <dbReference type="ARBA" id="ARBA00023125"/>
    </source>
</evidence>
<dbReference type="Pfam" id="PF01022">
    <property type="entry name" value="HTH_5"/>
    <property type="match status" value="1"/>
</dbReference>
<dbReference type="CDD" id="cd00090">
    <property type="entry name" value="HTH_ARSR"/>
    <property type="match status" value="1"/>
</dbReference>
<keyword evidence="2" id="KW-0238">DNA-binding</keyword>
<dbReference type="GO" id="GO:0003700">
    <property type="term" value="F:DNA-binding transcription factor activity"/>
    <property type="evidence" value="ECO:0007669"/>
    <property type="project" value="InterPro"/>
</dbReference>
<dbReference type="InterPro" id="IPR036388">
    <property type="entry name" value="WH-like_DNA-bd_sf"/>
</dbReference>
<dbReference type="PANTHER" id="PTHR33154:SF25">
    <property type="entry name" value="LMO0101 PROTEIN"/>
    <property type="match status" value="1"/>
</dbReference>
<sequence length="100" mass="11448">MSQDLEKIFQALGNKTRLDIVKLILAKKEISCQGIMQNFNLSQPTMSHHFSQLIDTDIIKVRKVGVSHVYSLNRQLLERNGIYFKKAKSTESDLVDEAIQ</sequence>
<dbReference type="GO" id="GO:0003677">
    <property type="term" value="F:DNA binding"/>
    <property type="evidence" value="ECO:0007669"/>
    <property type="project" value="UniProtKB-KW"/>
</dbReference>
<evidence type="ECO:0000256" key="1">
    <source>
        <dbReference type="ARBA" id="ARBA00023015"/>
    </source>
</evidence>
<dbReference type="EMBL" id="MFJE01000047">
    <property type="protein sequence ID" value="OGG13548.1"/>
    <property type="molecule type" value="Genomic_DNA"/>
</dbReference>
<dbReference type="Gene3D" id="1.10.10.10">
    <property type="entry name" value="Winged helix-like DNA-binding domain superfamily/Winged helix DNA-binding domain"/>
    <property type="match status" value="1"/>
</dbReference>
<dbReference type="Proteomes" id="UP000177383">
    <property type="component" value="Unassembled WGS sequence"/>
</dbReference>
<dbReference type="PROSITE" id="PS50987">
    <property type="entry name" value="HTH_ARSR_2"/>
    <property type="match status" value="1"/>
</dbReference>
<keyword evidence="1" id="KW-0805">Transcription regulation</keyword>
<protein>
    <recommendedName>
        <fullName evidence="4">HTH arsR-type domain-containing protein</fullName>
    </recommendedName>
</protein>
<organism evidence="5 6">
    <name type="scientific">Candidatus Gottesmanbacteria bacterium RIFCSPHIGHO2_01_FULL_39_10</name>
    <dbReference type="NCBI Taxonomy" id="1798375"/>
    <lineage>
        <taxon>Bacteria</taxon>
        <taxon>Candidatus Gottesmaniibacteriota</taxon>
    </lineage>
</organism>
<dbReference type="InterPro" id="IPR036390">
    <property type="entry name" value="WH_DNA-bd_sf"/>
</dbReference>
<reference evidence="5 6" key="1">
    <citation type="journal article" date="2016" name="Nat. Commun.">
        <title>Thousands of microbial genomes shed light on interconnected biogeochemical processes in an aquifer system.</title>
        <authorList>
            <person name="Anantharaman K."/>
            <person name="Brown C.T."/>
            <person name="Hug L.A."/>
            <person name="Sharon I."/>
            <person name="Castelle C.J."/>
            <person name="Probst A.J."/>
            <person name="Thomas B.C."/>
            <person name="Singh A."/>
            <person name="Wilkins M.J."/>
            <person name="Karaoz U."/>
            <person name="Brodie E.L."/>
            <person name="Williams K.H."/>
            <person name="Hubbard S.S."/>
            <person name="Banfield J.F."/>
        </authorList>
    </citation>
    <scope>NUCLEOTIDE SEQUENCE [LARGE SCALE GENOMIC DNA]</scope>
</reference>
<dbReference type="InterPro" id="IPR011991">
    <property type="entry name" value="ArsR-like_HTH"/>
</dbReference>
<accession>A0A1F5ZM91</accession>
<dbReference type="PRINTS" id="PR00778">
    <property type="entry name" value="HTHARSR"/>
</dbReference>
<dbReference type="SUPFAM" id="SSF46785">
    <property type="entry name" value="Winged helix' DNA-binding domain"/>
    <property type="match status" value="1"/>
</dbReference>
<evidence type="ECO:0000313" key="6">
    <source>
        <dbReference type="Proteomes" id="UP000177383"/>
    </source>
</evidence>
<dbReference type="AlphaFoldDB" id="A0A1F5ZM91"/>
<dbReference type="PANTHER" id="PTHR33154">
    <property type="entry name" value="TRANSCRIPTIONAL REGULATOR, ARSR FAMILY"/>
    <property type="match status" value="1"/>
</dbReference>
<dbReference type="STRING" id="1798375.A2773_05970"/>
<dbReference type="SMART" id="SM00418">
    <property type="entry name" value="HTH_ARSR"/>
    <property type="match status" value="1"/>
</dbReference>
<feature type="domain" description="HTH arsR-type" evidence="4">
    <location>
        <begin position="1"/>
        <end position="100"/>
    </location>
</feature>
<dbReference type="NCBIfam" id="NF033788">
    <property type="entry name" value="HTH_metalloreg"/>
    <property type="match status" value="1"/>
</dbReference>
<proteinExistence type="predicted"/>
<keyword evidence="3" id="KW-0804">Transcription</keyword>
<dbReference type="InterPro" id="IPR051081">
    <property type="entry name" value="HTH_MetalResp_TranReg"/>
</dbReference>
<dbReference type="InterPro" id="IPR001845">
    <property type="entry name" value="HTH_ArsR_DNA-bd_dom"/>
</dbReference>
<name>A0A1F5ZM91_9BACT</name>
<evidence type="ECO:0000259" key="4">
    <source>
        <dbReference type="PROSITE" id="PS50987"/>
    </source>
</evidence>
<evidence type="ECO:0000313" key="5">
    <source>
        <dbReference type="EMBL" id="OGG13548.1"/>
    </source>
</evidence>
<gene>
    <name evidence="5" type="ORF">A2773_05970</name>
</gene>
<evidence type="ECO:0000256" key="3">
    <source>
        <dbReference type="ARBA" id="ARBA00023163"/>
    </source>
</evidence>
<comment type="caution">
    <text evidence="5">The sequence shown here is derived from an EMBL/GenBank/DDBJ whole genome shotgun (WGS) entry which is preliminary data.</text>
</comment>